<evidence type="ECO:0000313" key="3">
    <source>
        <dbReference type="EMBL" id="KAK5619305.1"/>
    </source>
</evidence>
<evidence type="ECO:0000256" key="1">
    <source>
        <dbReference type="SAM" id="Phobius"/>
    </source>
</evidence>
<gene>
    <name evidence="3" type="ORF">CRENBAI_015532</name>
</gene>
<protein>
    <submittedName>
        <fullName evidence="3">Uncharacterized protein</fullName>
    </submittedName>
</protein>
<name>A0AAV9SDC4_9TELE</name>
<dbReference type="EMBL" id="JAHHUM010000581">
    <property type="protein sequence ID" value="KAK5619305.1"/>
    <property type="molecule type" value="Genomic_DNA"/>
</dbReference>
<keyword evidence="1" id="KW-1133">Transmembrane helix</keyword>
<feature type="signal peptide" evidence="2">
    <location>
        <begin position="1"/>
        <end position="23"/>
    </location>
</feature>
<sequence length="198" mass="21435">MPITILATAAVLILITTFNTGKADYTCYNSSSPEAKRITSVYDDHHSMGAFWYRNGSELVPCTSSSIYSSKCSVCLNDSARPETVLVVLCNLTSRVNLVMEGPNGHIRFSRTDCPQPETIVRSNSENIWIFSTRSPGLTTPLGSSKPRGVGGRIGLFISLASFVVLLLIIIIRLKCKRQNSQTPDDGPYSVSSGNGPA</sequence>
<evidence type="ECO:0000313" key="4">
    <source>
        <dbReference type="Proteomes" id="UP001311232"/>
    </source>
</evidence>
<comment type="caution">
    <text evidence="3">The sequence shown here is derived from an EMBL/GenBank/DDBJ whole genome shotgun (WGS) entry which is preliminary data.</text>
</comment>
<proteinExistence type="predicted"/>
<dbReference type="AlphaFoldDB" id="A0AAV9SDC4"/>
<feature type="transmembrane region" description="Helical" evidence="1">
    <location>
        <begin position="154"/>
        <end position="172"/>
    </location>
</feature>
<reference evidence="3 4" key="1">
    <citation type="submission" date="2021-06" db="EMBL/GenBank/DDBJ databases">
        <authorList>
            <person name="Palmer J.M."/>
        </authorList>
    </citation>
    <scope>NUCLEOTIDE SEQUENCE [LARGE SCALE GENOMIC DNA]</scope>
    <source>
        <strain evidence="3 4">MEX-2019</strain>
        <tissue evidence="3">Muscle</tissue>
    </source>
</reference>
<organism evidence="3 4">
    <name type="scientific">Crenichthys baileyi</name>
    <name type="common">White River springfish</name>
    <dbReference type="NCBI Taxonomy" id="28760"/>
    <lineage>
        <taxon>Eukaryota</taxon>
        <taxon>Metazoa</taxon>
        <taxon>Chordata</taxon>
        <taxon>Craniata</taxon>
        <taxon>Vertebrata</taxon>
        <taxon>Euteleostomi</taxon>
        <taxon>Actinopterygii</taxon>
        <taxon>Neopterygii</taxon>
        <taxon>Teleostei</taxon>
        <taxon>Neoteleostei</taxon>
        <taxon>Acanthomorphata</taxon>
        <taxon>Ovalentaria</taxon>
        <taxon>Atherinomorphae</taxon>
        <taxon>Cyprinodontiformes</taxon>
        <taxon>Goodeidae</taxon>
        <taxon>Crenichthys</taxon>
    </lineage>
</organism>
<keyword evidence="2" id="KW-0732">Signal</keyword>
<keyword evidence="4" id="KW-1185">Reference proteome</keyword>
<keyword evidence="1" id="KW-0472">Membrane</keyword>
<feature type="chain" id="PRO_5043967698" evidence="2">
    <location>
        <begin position="24"/>
        <end position="198"/>
    </location>
</feature>
<dbReference type="Proteomes" id="UP001311232">
    <property type="component" value="Unassembled WGS sequence"/>
</dbReference>
<accession>A0AAV9SDC4</accession>
<evidence type="ECO:0000256" key="2">
    <source>
        <dbReference type="SAM" id="SignalP"/>
    </source>
</evidence>
<keyword evidence="1" id="KW-0812">Transmembrane</keyword>